<keyword evidence="2" id="KW-1185">Reference proteome</keyword>
<organism evidence="1 2">
    <name type="scientific">Dendryphion nanum</name>
    <dbReference type="NCBI Taxonomy" id="256645"/>
    <lineage>
        <taxon>Eukaryota</taxon>
        <taxon>Fungi</taxon>
        <taxon>Dikarya</taxon>
        <taxon>Ascomycota</taxon>
        <taxon>Pezizomycotina</taxon>
        <taxon>Dothideomycetes</taxon>
        <taxon>Pleosporomycetidae</taxon>
        <taxon>Pleosporales</taxon>
        <taxon>Torulaceae</taxon>
        <taxon>Dendryphion</taxon>
    </lineage>
</organism>
<dbReference type="EMBL" id="JAGMWT010000004">
    <property type="protein sequence ID" value="KAH7130536.1"/>
    <property type="molecule type" value="Genomic_DNA"/>
</dbReference>
<feature type="non-terminal residue" evidence="1">
    <location>
        <position position="155"/>
    </location>
</feature>
<dbReference type="Proteomes" id="UP000700596">
    <property type="component" value="Unassembled WGS sequence"/>
</dbReference>
<evidence type="ECO:0000313" key="1">
    <source>
        <dbReference type="EMBL" id="KAH7130536.1"/>
    </source>
</evidence>
<gene>
    <name evidence="1" type="ORF">B0J11DRAFT_429525</name>
</gene>
<accession>A0A9P9E4G3</accession>
<dbReference type="OrthoDB" id="6359816at2759"/>
<dbReference type="PANTHER" id="PTHR47843">
    <property type="entry name" value="BTB DOMAIN-CONTAINING PROTEIN-RELATED"/>
    <property type="match status" value="1"/>
</dbReference>
<protein>
    <recommendedName>
        <fullName evidence="3">BTB domain-containing protein</fullName>
    </recommendedName>
</protein>
<evidence type="ECO:0008006" key="3">
    <source>
        <dbReference type="Google" id="ProtNLM"/>
    </source>
</evidence>
<evidence type="ECO:0000313" key="2">
    <source>
        <dbReference type="Proteomes" id="UP000700596"/>
    </source>
</evidence>
<dbReference type="PANTHER" id="PTHR47843:SF5">
    <property type="entry name" value="BTB_POZ DOMAIN PROTEIN"/>
    <property type="match status" value="1"/>
</dbReference>
<sequence length="155" mass="18013">IIYTDKVYIVYLNIDCTRCKFFANAIKFGGKETEHNTISFPKDDPLNITLLLDYLYEGNYAYITSAQIHAMVHATNPTFPHDGFDVPQCEPFKDKIQIYFYHTCGGSCDWGYRRYIRVECIELYMDLKIMLVHSQMYALGDKYFAPGLKSLAMEI</sequence>
<proteinExistence type="predicted"/>
<dbReference type="InterPro" id="IPR011333">
    <property type="entry name" value="SKP1/BTB/POZ_sf"/>
</dbReference>
<reference evidence="1" key="1">
    <citation type="journal article" date="2021" name="Nat. Commun.">
        <title>Genetic determinants of endophytism in the Arabidopsis root mycobiome.</title>
        <authorList>
            <person name="Mesny F."/>
            <person name="Miyauchi S."/>
            <person name="Thiergart T."/>
            <person name="Pickel B."/>
            <person name="Atanasova L."/>
            <person name="Karlsson M."/>
            <person name="Huettel B."/>
            <person name="Barry K.W."/>
            <person name="Haridas S."/>
            <person name="Chen C."/>
            <person name="Bauer D."/>
            <person name="Andreopoulos W."/>
            <person name="Pangilinan J."/>
            <person name="LaButti K."/>
            <person name="Riley R."/>
            <person name="Lipzen A."/>
            <person name="Clum A."/>
            <person name="Drula E."/>
            <person name="Henrissat B."/>
            <person name="Kohler A."/>
            <person name="Grigoriev I.V."/>
            <person name="Martin F.M."/>
            <person name="Hacquard S."/>
        </authorList>
    </citation>
    <scope>NUCLEOTIDE SEQUENCE</scope>
    <source>
        <strain evidence="1">MPI-CAGE-CH-0243</strain>
    </source>
</reference>
<dbReference type="AlphaFoldDB" id="A0A9P9E4G3"/>
<dbReference type="Gene3D" id="3.30.710.10">
    <property type="entry name" value="Potassium Channel Kv1.1, Chain A"/>
    <property type="match status" value="1"/>
</dbReference>
<comment type="caution">
    <text evidence="1">The sequence shown here is derived from an EMBL/GenBank/DDBJ whole genome shotgun (WGS) entry which is preliminary data.</text>
</comment>
<name>A0A9P9E4G3_9PLEO</name>